<evidence type="ECO:0000313" key="2">
    <source>
        <dbReference type="Proteomes" id="UP000602510"/>
    </source>
</evidence>
<evidence type="ECO:0000313" key="1">
    <source>
        <dbReference type="EMBL" id="KAF4040220.1"/>
    </source>
</evidence>
<protein>
    <submittedName>
        <fullName evidence="1">Uncharacterized protein</fullName>
    </submittedName>
</protein>
<accession>A0A833WL07</accession>
<dbReference type="Proteomes" id="UP000602510">
    <property type="component" value="Unassembled WGS sequence"/>
</dbReference>
<name>A0A833WL07_PHYIN</name>
<dbReference type="AlphaFoldDB" id="A0A833WL07"/>
<proteinExistence type="predicted"/>
<comment type="caution">
    <text evidence="1">The sequence shown here is derived from an EMBL/GenBank/DDBJ whole genome shotgun (WGS) entry which is preliminary data.</text>
</comment>
<dbReference type="EMBL" id="WSZM01000151">
    <property type="protein sequence ID" value="KAF4040220.1"/>
    <property type="molecule type" value="Genomic_DNA"/>
</dbReference>
<keyword evidence="2" id="KW-1185">Reference proteome</keyword>
<sequence length="126" mass="14696">MKLSGVQRKVPDALTFDDPANGALSPTKSLKRLQRESLYVHNWQVCKDFVYEEDGVETTEFITGKFKSAKLKNGRLKFDDDDELFMHVLRYTRNNVLVDFHQSYEEFFQLVGLVLPFLELNYADPK</sequence>
<reference evidence="1" key="1">
    <citation type="submission" date="2020-04" db="EMBL/GenBank/DDBJ databases">
        <title>Hybrid Assembly of Korean Phytophthora infestans isolates.</title>
        <authorList>
            <person name="Prokchorchik M."/>
            <person name="Lee Y."/>
            <person name="Seo J."/>
            <person name="Cho J.-H."/>
            <person name="Park Y.-E."/>
            <person name="Jang D.-C."/>
            <person name="Im J.-S."/>
            <person name="Choi J.-G."/>
            <person name="Park H.-J."/>
            <person name="Lee G.-B."/>
            <person name="Lee Y.-G."/>
            <person name="Hong S.-Y."/>
            <person name="Cho K."/>
            <person name="Sohn K.H."/>
        </authorList>
    </citation>
    <scope>NUCLEOTIDE SEQUENCE</scope>
    <source>
        <strain evidence="1">KR_1_A1</strain>
    </source>
</reference>
<gene>
    <name evidence="1" type="ORF">GN244_ATG07651</name>
</gene>
<organism evidence="1 2">
    <name type="scientific">Phytophthora infestans</name>
    <name type="common">Potato late blight agent</name>
    <name type="synonym">Botrytis infestans</name>
    <dbReference type="NCBI Taxonomy" id="4787"/>
    <lineage>
        <taxon>Eukaryota</taxon>
        <taxon>Sar</taxon>
        <taxon>Stramenopiles</taxon>
        <taxon>Oomycota</taxon>
        <taxon>Peronosporomycetes</taxon>
        <taxon>Peronosporales</taxon>
        <taxon>Peronosporaceae</taxon>
        <taxon>Phytophthora</taxon>
    </lineage>
</organism>